<dbReference type="PANTHER" id="PTHR43162">
    <property type="match status" value="1"/>
</dbReference>
<dbReference type="RefSeq" id="WP_394840752.1">
    <property type="nucleotide sequence ID" value="NZ_CP089982.1"/>
</dbReference>
<dbReference type="InterPro" id="IPR036291">
    <property type="entry name" value="NAD(P)-bd_dom_sf"/>
</dbReference>
<reference evidence="2 3" key="1">
    <citation type="submission" date="2021-12" db="EMBL/GenBank/DDBJ databases">
        <title>Discovery of the Pendulisporaceae a myxobacterial family with distinct sporulation behavior and unique specialized metabolism.</title>
        <authorList>
            <person name="Garcia R."/>
            <person name="Popoff A."/>
            <person name="Bader C.D."/>
            <person name="Loehr J."/>
            <person name="Walesch S."/>
            <person name="Walt C."/>
            <person name="Boldt J."/>
            <person name="Bunk B."/>
            <person name="Haeckl F.J.F.P.J."/>
            <person name="Gunesch A.P."/>
            <person name="Birkelbach J."/>
            <person name="Nuebel U."/>
            <person name="Pietschmann T."/>
            <person name="Bach T."/>
            <person name="Mueller R."/>
        </authorList>
    </citation>
    <scope>NUCLEOTIDE SEQUENCE [LARGE SCALE GENOMIC DNA]</scope>
    <source>
        <strain evidence="2 3">MSr12523</strain>
    </source>
</reference>
<dbReference type="PANTHER" id="PTHR43162:SF1">
    <property type="entry name" value="PRESTALK A DIFFERENTIATION PROTEIN A"/>
    <property type="match status" value="1"/>
</dbReference>
<evidence type="ECO:0000259" key="1">
    <source>
        <dbReference type="Pfam" id="PF05368"/>
    </source>
</evidence>
<organism evidence="2 3">
    <name type="scientific">Pendulispora brunnea</name>
    <dbReference type="NCBI Taxonomy" id="2905690"/>
    <lineage>
        <taxon>Bacteria</taxon>
        <taxon>Pseudomonadati</taxon>
        <taxon>Myxococcota</taxon>
        <taxon>Myxococcia</taxon>
        <taxon>Myxococcales</taxon>
        <taxon>Sorangiineae</taxon>
        <taxon>Pendulisporaceae</taxon>
        <taxon>Pendulispora</taxon>
    </lineage>
</organism>
<dbReference type="Pfam" id="PF05368">
    <property type="entry name" value="NmrA"/>
    <property type="match status" value="1"/>
</dbReference>
<dbReference type="SUPFAM" id="SSF51735">
    <property type="entry name" value="NAD(P)-binding Rossmann-fold domains"/>
    <property type="match status" value="1"/>
</dbReference>
<accession>A0ABZ2JWJ1</accession>
<gene>
    <name evidence="2" type="ORF">LZC95_27220</name>
</gene>
<dbReference type="EMBL" id="CP089982">
    <property type="protein sequence ID" value="WXA90139.1"/>
    <property type="molecule type" value="Genomic_DNA"/>
</dbReference>
<keyword evidence="3" id="KW-1185">Reference proteome</keyword>
<evidence type="ECO:0000313" key="2">
    <source>
        <dbReference type="EMBL" id="WXA90139.1"/>
    </source>
</evidence>
<dbReference type="Gene3D" id="3.40.50.720">
    <property type="entry name" value="NAD(P)-binding Rossmann-like Domain"/>
    <property type="match status" value="1"/>
</dbReference>
<feature type="domain" description="NmrA-like" evidence="1">
    <location>
        <begin position="2"/>
        <end position="255"/>
    </location>
</feature>
<sequence length="292" mass="31709">MKVLMVGATGGRAGLVLPELLKRGITVRALVRNEQRAHAARRNGAAETVIADLADPASLRAAVSGVEGVFHINPAFAPREADMGVAMVEAAQAAGVRKFVFSGVIHPSISAMSNHAAKQRVEDALYRSRMDFTVLQPARFMQNWAGPWREVVEHGRLPMPYAVTAKFCWVDYRDVAEVAARAMTSNELGYGTFELCAPGMSDGLQLAGMISEELGRLVEAQQIPRESFAASQMPAGPMREGLTRMLAHYDQYGLPGGNSAVLRTILGREPRSTRQYFRELVTHPHLAAPSTA</sequence>
<dbReference type="Gene3D" id="3.90.25.10">
    <property type="entry name" value="UDP-galactose 4-epimerase, domain 1"/>
    <property type="match status" value="1"/>
</dbReference>
<proteinExistence type="predicted"/>
<protein>
    <submittedName>
        <fullName evidence="2">NmrA family NAD(P)-binding protein</fullName>
    </submittedName>
</protein>
<dbReference type="InterPro" id="IPR008030">
    <property type="entry name" value="NmrA-like"/>
</dbReference>
<dbReference type="InterPro" id="IPR051604">
    <property type="entry name" value="Ergot_Alk_Oxidoreductase"/>
</dbReference>
<dbReference type="Proteomes" id="UP001379533">
    <property type="component" value="Chromosome"/>
</dbReference>
<evidence type="ECO:0000313" key="3">
    <source>
        <dbReference type="Proteomes" id="UP001379533"/>
    </source>
</evidence>
<name>A0ABZ2JWJ1_9BACT</name>